<dbReference type="PANTHER" id="PTHR17985">
    <property type="entry name" value="SER/THR-RICH PROTEIN T10 IN DGCR REGION"/>
    <property type="match status" value="1"/>
</dbReference>
<dbReference type="GO" id="GO:0009306">
    <property type="term" value="P:protein secretion"/>
    <property type="evidence" value="ECO:0007669"/>
    <property type="project" value="TreeGrafter"/>
</dbReference>
<organism evidence="1 2">
    <name type="scientific">Tieghemostelium lacteum</name>
    <name type="common">Slime mold</name>
    <name type="synonym">Dictyostelium lacteum</name>
    <dbReference type="NCBI Taxonomy" id="361077"/>
    <lineage>
        <taxon>Eukaryota</taxon>
        <taxon>Amoebozoa</taxon>
        <taxon>Evosea</taxon>
        <taxon>Eumycetozoa</taxon>
        <taxon>Dictyostelia</taxon>
        <taxon>Dictyosteliales</taxon>
        <taxon>Raperosteliaceae</taxon>
        <taxon>Tieghemostelium</taxon>
    </lineage>
</organism>
<dbReference type="OrthoDB" id="191601at2759"/>
<dbReference type="InParanoid" id="A0A151ZIA4"/>
<dbReference type="GO" id="GO:0005794">
    <property type="term" value="C:Golgi apparatus"/>
    <property type="evidence" value="ECO:0007669"/>
    <property type="project" value="TreeGrafter"/>
</dbReference>
<comment type="caution">
    <text evidence="1">The sequence shown here is derived from an EMBL/GenBank/DDBJ whole genome shotgun (WGS) entry which is preliminary data.</text>
</comment>
<dbReference type="EMBL" id="LODT01000025">
    <property type="protein sequence ID" value="KYQ93728.1"/>
    <property type="molecule type" value="Genomic_DNA"/>
</dbReference>
<dbReference type="GO" id="GO:0007030">
    <property type="term" value="P:Golgi organization"/>
    <property type="evidence" value="ECO:0007669"/>
    <property type="project" value="TreeGrafter"/>
</dbReference>
<reference evidence="1 2" key="1">
    <citation type="submission" date="2015-12" db="EMBL/GenBank/DDBJ databases">
        <title>Dictyostelia acquired genes for synthesis and detection of signals that induce cell-type specialization by lateral gene transfer from prokaryotes.</title>
        <authorList>
            <person name="Gloeckner G."/>
            <person name="Schaap P."/>
        </authorList>
    </citation>
    <scope>NUCLEOTIDE SEQUENCE [LARGE SCALE GENOMIC DNA]</scope>
    <source>
        <strain evidence="1 2">TK</strain>
    </source>
</reference>
<dbReference type="InterPro" id="IPR008551">
    <property type="entry name" value="TANGO2"/>
</dbReference>
<gene>
    <name evidence="1" type="ORF">DLAC_05117</name>
</gene>
<accession>A0A151ZIA4</accession>
<dbReference type="Proteomes" id="UP000076078">
    <property type="component" value="Unassembled WGS sequence"/>
</dbReference>
<dbReference type="AlphaFoldDB" id="A0A151ZIA4"/>
<sequence length="234" mass="26858">MCITFHYFNENYPLILLNNRDEAIDRPTLALSEWVSENGIKIFSGKDAIYGGTWLGVNEYGKYCVLLNLYQEDKLDILPWKQGTNSPVSMTRGVFISNYLRGPMKAKEYIESLDNIKAYNEANRGFILVIGDCKSSQHYYYNSIDEKIIDIKPSEVFGISNYPLDSKCHKVEFGKSLFSKELLDLQNLNIDMLLNRILKNNQTGPLPTSEHQNVSSIFVEKFLNTHDNLIHGTR</sequence>
<evidence type="ECO:0000313" key="1">
    <source>
        <dbReference type="EMBL" id="KYQ93728.1"/>
    </source>
</evidence>
<proteinExistence type="predicted"/>
<dbReference type="PANTHER" id="PTHR17985:SF8">
    <property type="entry name" value="TRANSPORT AND GOLGI ORGANIZATION PROTEIN 2 HOMOLOG"/>
    <property type="match status" value="1"/>
</dbReference>
<name>A0A151ZIA4_TIELA</name>
<protein>
    <submittedName>
        <fullName evidence="1">Uncharacterized protein</fullName>
    </submittedName>
</protein>
<evidence type="ECO:0000313" key="2">
    <source>
        <dbReference type="Proteomes" id="UP000076078"/>
    </source>
</evidence>
<keyword evidence="2" id="KW-1185">Reference proteome</keyword>
<dbReference type="Pfam" id="PF05742">
    <property type="entry name" value="TANGO2"/>
    <property type="match status" value="1"/>
</dbReference>